<proteinExistence type="predicted"/>
<protein>
    <submittedName>
        <fullName evidence="1">Uncharacterized protein</fullName>
    </submittedName>
</protein>
<evidence type="ECO:0000313" key="2">
    <source>
        <dbReference type="Proteomes" id="UP001163255"/>
    </source>
</evidence>
<keyword evidence="2" id="KW-1185">Reference proteome</keyword>
<organism evidence="1 2">
    <name type="scientific">Endozoicomonas euniceicola</name>
    <dbReference type="NCBI Taxonomy" id="1234143"/>
    <lineage>
        <taxon>Bacteria</taxon>
        <taxon>Pseudomonadati</taxon>
        <taxon>Pseudomonadota</taxon>
        <taxon>Gammaproteobacteria</taxon>
        <taxon>Oceanospirillales</taxon>
        <taxon>Endozoicomonadaceae</taxon>
        <taxon>Endozoicomonas</taxon>
    </lineage>
</organism>
<sequence>MKLIYTHIFLSLLLILCVPLVRAANYKKIVIAINGTPLLNINKDPNPPPDTTRFQVSAIPLTSGRYQLNPPEPPNQSILQAWLPSIFSPHQVIERARYWLEAISHRACGVIAITDPLSGLVNAHHRLQSNVFDVTINNNTPYQGTLSMPSPPHATATIGLNDTGVAGWDPYFNGASSPENLLLRYFFQRFFFSELLSFLRDFHRSSPENPRTFSFGWNNPVESNLNIQVTGSEEILTVDAHGRVNEGSLTNSILENQNLPFEPALLNQAADMLFMRNPHNQRLPAPGEAGASNN</sequence>
<dbReference type="EMBL" id="CP103300">
    <property type="protein sequence ID" value="UYM17535.1"/>
    <property type="molecule type" value="Genomic_DNA"/>
</dbReference>
<accession>A0ABY6GXX8</accession>
<name>A0ABY6GXX8_9GAMM</name>
<evidence type="ECO:0000313" key="1">
    <source>
        <dbReference type="EMBL" id="UYM17535.1"/>
    </source>
</evidence>
<gene>
    <name evidence="1" type="ORF">NX720_06360</name>
</gene>
<dbReference type="RefSeq" id="WP_262600153.1">
    <property type="nucleotide sequence ID" value="NZ_CP103300.1"/>
</dbReference>
<dbReference type="Proteomes" id="UP001163255">
    <property type="component" value="Chromosome"/>
</dbReference>
<reference evidence="1" key="1">
    <citation type="submission" date="2022-10" db="EMBL/GenBank/DDBJ databases">
        <title>Completed Genome Sequence of two octocoral isolated bacterium, Endozoicomonas euniceicola EF212T and Endozoicomonas gorgoniicola PS125T.</title>
        <authorList>
            <person name="Chiou Y.-J."/>
            <person name="Chen Y.-H."/>
        </authorList>
    </citation>
    <scope>NUCLEOTIDE SEQUENCE</scope>
    <source>
        <strain evidence="1">EF212</strain>
    </source>
</reference>